<dbReference type="EMBL" id="AALC02000066">
    <property type="protein sequence ID" value="EEQ05231.1"/>
    <property type="molecule type" value="Genomic_DNA"/>
</dbReference>
<gene>
    <name evidence="2" type="ORF">yberc0001_20410</name>
</gene>
<feature type="region of interest" description="Disordered" evidence="1">
    <location>
        <begin position="1"/>
        <end position="39"/>
    </location>
</feature>
<dbReference type="Pfam" id="PF18946">
    <property type="entry name" value="Apex"/>
    <property type="match status" value="1"/>
</dbReference>
<proteinExistence type="predicted"/>
<evidence type="ECO:0000313" key="3">
    <source>
        <dbReference type="Proteomes" id="UP000010319"/>
    </source>
</evidence>
<comment type="caution">
    <text evidence="2">The sequence shown here is derived from an EMBL/GenBank/DDBJ whole genome shotgun (WGS) entry which is preliminary data.</text>
</comment>
<dbReference type="InterPro" id="IPR044033">
    <property type="entry name" value="GpV-like_apex"/>
</dbReference>
<keyword evidence="3" id="KW-1185">Reference proteome</keyword>
<sequence>MTGNIQHSGGSFSSNGVVVDSHTHGGVQRGGSHSDGPNT</sequence>
<evidence type="ECO:0000313" key="2">
    <source>
        <dbReference type="EMBL" id="EEQ05231.1"/>
    </source>
</evidence>
<name>A0ABM9XV02_YERBE</name>
<dbReference type="Proteomes" id="UP000010319">
    <property type="component" value="Unassembled WGS sequence"/>
</dbReference>
<evidence type="ECO:0000256" key="1">
    <source>
        <dbReference type="SAM" id="MobiDB-lite"/>
    </source>
</evidence>
<feature type="compositionally biased region" description="Low complexity" evidence="1">
    <location>
        <begin position="8"/>
        <end position="20"/>
    </location>
</feature>
<accession>A0ABM9XV02</accession>
<reference evidence="2" key="1">
    <citation type="submission" date="2008-12" db="EMBL/GenBank/DDBJ databases">
        <title>Annotation of the Yersinia bercovieri ATCC 43970 genome.</title>
        <authorList>
            <person name="Read T.D."/>
            <person name="Akmal A."/>
            <person name="Bishop-Lilly K."/>
            <person name="Chen P.E."/>
            <person name="Cook C."/>
            <person name="Kiley M.P."/>
            <person name="Lentz S."/>
            <person name="Mateczun A."/>
            <person name="Nagarajan N."/>
            <person name="Nolan N."/>
            <person name="Osborne B.I."/>
            <person name="Pop M."/>
            <person name="Sozhamannan S."/>
            <person name="Stewart A.C."/>
            <person name="Sulakvelidze A."/>
            <person name="Thomason B."/>
            <person name="Willner K."/>
            <person name="Zwick M.E."/>
        </authorList>
    </citation>
    <scope>NUCLEOTIDE SEQUENCE [LARGE SCALE GENOMIC DNA]</scope>
    <source>
        <strain evidence="2">ATCC 43970</strain>
    </source>
</reference>
<protein>
    <submittedName>
        <fullName evidence="2">Baseplate assembly protein</fullName>
    </submittedName>
</protein>
<organism evidence="2 3">
    <name type="scientific">Yersinia bercovieri ATCC 43970</name>
    <dbReference type="NCBI Taxonomy" id="349968"/>
    <lineage>
        <taxon>Bacteria</taxon>
        <taxon>Pseudomonadati</taxon>
        <taxon>Pseudomonadota</taxon>
        <taxon>Gammaproteobacteria</taxon>
        <taxon>Enterobacterales</taxon>
        <taxon>Yersiniaceae</taxon>
        <taxon>Yersinia</taxon>
    </lineage>
</organism>